<dbReference type="NCBIfam" id="TIGR00254">
    <property type="entry name" value="GGDEF"/>
    <property type="match status" value="1"/>
</dbReference>
<dbReference type="PANTHER" id="PTHR45138:SF9">
    <property type="entry name" value="DIGUANYLATE CYCLASE DGCM-RELATED"/>
    <property type="match status" value="1"/>
</dbReference>
<evidence type="ECO:0000313" key="8">
    <source>
        <dbReference type="EMBL" id="MCG6663772.1"/>
    </source>
</evidence>
<evidence type="ECO:0000256" key="3">
    <source>
        <dbReference type="ARBA" id="ARBA00034247"/>
    </source>
</evidence>
<evidence type="ECO:0000313" key="10">
    <source>
        <dbReference type="Proteomes" id="UP000814353"/>
    </source>
</evidence>
<evidence type="ECO:0000259" key="5">
    <source>
        <dbReference type="PROSITE" id="PS50839"/>
    </source>
</evidence>
<dbReference type="SUPFAM" id="SSF55073">
    <property type="entry name" value="Nucleotide cyclase"/>
    <property type="match status" value="1"/>
</dbReference>
<feature type="transmembrane region" description="Helical" evidence="4">
    <location>
        <begin position="440"/>
        <end position="460"/>
    </location>
</feature>
<feature type="transmembrane region" description="Helical" evidence="4">
    <location>
        <begin position="103"/>
        <end position="123"/>
    </location>
</feature>
<dbReference type="PROSITE" id="PS50887">
    <property type="entry name" value="GGDEF"/>
    <property type="match status" value="1"/>
</dbReference>
<keyword evidence="4" id="KW-0472">Membrane</keyword>
<reference evidence="7 9" key="2">
    <citation type="submission" date="2020-07" db="EMBL/GenBank/DDBJ databases">
        <title>Identification of Halomonas strains.</title>
        <authorList>
            <person name="Xiao Z."/>
            <person name="Shen J."/>
        </authorList>
    </citation>
    <scope>NUCLEOTIDE SEQUENCE [LARGE SCALE GENOMIC DNA]</scope>
    <source>
        <strain evidence="7 9">DSM 17331</strain>
    </source>
</reference>
<feature type="transmembrane region" description="Helical" evidence="4">
    <location>
        <begin position="61"/>
        <end position="83"/>
    </location>
</feature>
<accession>A0A7W0AFX9</accession>
<dbReference type="EMBL" id="JABFUB010000032">
    <property type="protein sequence ID" value="MCG6663772.1"/>
    <property type="molecule type" value="Genomic_DNA"/>
</dbReference>
<evidence type="ECO:0000259" key="6">
    <source>
        <dbReference type="PROSITE" id="PS50887"/>
    </source>
</evidence>
<comment type="cofactor">
    <cofactor evidence="1">
        <name>Mg(2+)</name>
        <dbReference type="ChEBI" id="CHEBI:18420"/>
    </cofactor>
</comment>
<dbReference type="PANTHER" id="PTHR45138">
    <property type="entry name" value="REGULATORY COMPONENTS OF SENSORY TRANSDUCTION SYSTEM"/>
    <property type="match status" value="1"/>
</dbReference>
<dbReference type="InterPro" id="IPR000160">
    <property type="entry name" value="GGDEF_dom"/>
</dbReference>
<dbReference type="Proteomes" id="UP000518091">
    <property type="component" value="Unassembled WGS sequence"/>
</dbReference>
<dbReference type="Proteomes" id="UP000814353">
    <property type="component" value="Unassembled WGS sequence"/>
</dbReference>
<dbReference type="SMART" id="SM00267">
    <property type="entry name" value="GGDEF"/>
    <property type="match status" value="1"/>
</dbReference>
<dbReference type="InterPro" id="IPR043128">
    <property type="entry name" value="Rev_trsase/Diguanyl_cyclase"/>
</dbReference>
<dbReference type="SMART" id="SM01079">
    <property type="entry name" value="CHASE"/>
    <property type="match status" value="1"/>
</dbReference>
<feature type="transmembrane region" description="Helical" evidence="4">
    <location>
        <begin position="130"/>
        <end position="148"/>
    </location>
</feature>
<dbReference type="FunFam" id="3.30.70.270:FF:000001">
    <property type="entry name" value="Diguanylate cyclase domain protein"/>
    <property type="match status" value="1"/>
</dbReference>
<reference evidence="8 10" key="1">
    <citation type="submission" date="2020-05" db="EMBL/GenBank/DDBJ databases">
        <title>Comparative genomic analysis of denitrifying bacteria from Halomonas genus.</title>
        <authorList>
            <person name="Wang L."/>
            <person name="Shao Z."/>
        </authorList>
    </citation>
    <scope>NUCLEOTIDE SEQUENCE [LARGE SCALE GENOMIC DNA]</scope>
    <source>
        <strain evidence="8 10">DSM 17331</strain>
    </source>
</reference>
<organism evidence="7 9">
    <name type="scientific">Billgrantia kenyensis</name>
    <dbReference type="NCBI Taxonomy" id="321266"/>
    <lineage>
        <taxon>Bacteria</taxon>
        <taxon>Pseudomonadati</taxon>
        <taxon>Pseudomonadota</taxon>
        <taxon>Gammaproteobacteria</taxon>
        <taxon>Oceanospirillales</taxon>
        <taxon>Halomonadaceae</taxon>
        <taxon>Billgrantia</taxon>
    </lineage>
</organism>
<dbReference type="GO" id="GO:0052621">
    <property type="term" value="F:diguanylate cyclase activity"/>
    <property type="evidence" value="ECO:0007669"/>
    <property type="project" value="UniProtKB-EC"/>
</dbReference>
<comment type="caution">
    <text evidence="7">The sequence shown here is derived from an EMBL/GenBank/DDBJ whole genome shotgun (WGS) entry which is preliminary data.</text>
</comment>
<feature type="transmembrane region" description="Helical" evidence="4">
    <location>
        <begin position="34"/>
        <end position="54"/>
    </location>
</feature>
<evidence type="ECO:0000313" key="7">
    <source>
        <dbReference type="EMBL" id="MBA2781044.1"/>
    </source>
</evidence>
<sequence>MSMLPPASLVVSLAIAPLTLGLLSQDGAGRLHELLTLCLAGMLILAQLLMLWGARALAKGLVSIVLFTLVLVLGSYVLPEYWVPMAIWDALSHGLAAGLSLEAWRPALLATLSLILIAVLIVTRSQPARGGPLLSIMVLCLLAMQQLLNYTNLETSLIRASAGTWTTLTIAVLLAGLGVSSVPSWHSRAVPLKRVLSPPLFLVVLTLLLWHHQKSITEQGLAHQTQAQAQQLGDRLTREIQDHLAAVERFASIWTLFDSPPTQEEWSRQAEPYHRDFRFLLNMAFVDPDSHITRVHPINEINRQALGARLFDAQPAGREAVSRALHEHRIGRTEVIMLLQGVPGIIHYLPITLEDERILGAVAMVISLPVLAERLFSEVDTQAIGLALSQGDRTLASQFPEISLGPWQHEILLDVAGTPLGLTVQPSHAQLIARLPRHPVVSLVTGLTLAYLLYLVLLGYTRLERRHRQVHAANTGLRREIRTRNQLQKEIEWLARHDELTKLPNRRLFMETLEANAEARPLSVMICDVDHFKRINDHQGHLIGDRYLKRLGNIGREVVEMHGGLFARYGGEEFVACLPRVDTAQAESIAETLRHRLQESGLSHHDGQRLTASFGVVTLQDGPLEIATVMQAADEALYRAKAAGRNQVRTAPTLSVIESP</sequence>
<evidence type="ECO:0000256" key="4">
    <source>
        <dbReference type="SAM" id="Phobius"/>
    </source>
</evidence>
<feature type="domain" description="CHASE" evidence="5">
    <location>
        <begin position="292"/>
        <end position="375"/>
    </location>
</feature>
<feature type="transmembrane region" description="Helical" evidence="4">
    <location>
        <begin position="160"/>
        <end position="183"/>
    </location>
</feature>
<dbReference type="InterPro" id="IPR029787">
    <property type="entry name" value="Nucleotide_cyclase"/>
</dbReference>
<dbReference type="PROSITE" id="PS50839">
    <property type="entry name" value="CHASE"/>
    <property type="match status" value="1"/>
</dbReference>
<evidence type="ECO:0000256" key="2">
    <source>
        <dbReference type="ARBA" id="ARBA00012528"/>
    </source>
</evidence>
<feature type="domain" description="GGDEF" evidence="6">
    <location>
        <begin position="520"/>
        <end position="653"/>
    </location>
</feature>
<gene>
    <name evidence="7" type="ORF">H1D44_19360</name>
    <name evidence="8" type="ORF">HOP48_19775</name>
</gene>
<evidence type="ECO:0000313" key="9">
    <source>
        <dbReference type="Proteomes" id="UP000518091"/>
    </source>
</evidence>
<name>A0A7W0AFX9_9GAMM</name>
<proteinExistence type="predicted"/>
<dbReference type="InterPro" id="IPR006189">
    <property type="entry name" value="CHASE_dom"/>
</dbReference>
<dbReference type="AlphaFoldDB" id="A0A7W0AFX9"/>
<dbReference type="EMBL" id="JACEFT010000042">
    <property type="protein sequence ID" value="MBA2781044.1"/>
    <property type="molecule type" value="Genomic_DNA"/>
</dbReference>
<dbReference type="EC" id="2.7.7.65" evidence="2"/>
<dbReference type="CDD" id="cd01949">
    <property type="entry name" value="GGDEF"/>
    <property type="match status" value="1"/>
</dbReference>
<dbReference type="InterPro" id="IPR050469">
    <property type="entry name" value="Diguanylate_Cyclase"/>
</dbReference>
<keyword evidence="4" id="KW-0812">Transmembrane</keyword>
<dbReference type="Pfam" id="PF00990">
    <property type="entry name" value="GGDEF"/>
    <property type="match status" value="1"/>
</dbReference>
<protein>
    <recommendedName>
        <fullName evidence="2">diguanylate cyclase</fullName>
        <ecNumber evidence="2">2.7.7.65</ecNumber>
    </recommendedName>
</protein>
<dbReference type="Gene3D" id="3.30.70.270">
    <property type="match status" value="1"/>
</dbReference>
<comment type="catalytic activity">
    <reaction evidence="3">
        <text>2 GTP = 3',3'-c-di-GMP + 2 diphosphate</text>
        <dbReference type="Rhea" id="RHEA:24898"/>
        <dbReference type="ChEBI" id="CHEBI:33019"/>
        <dbReference type="ChEBI" id="CHEBI:37565"/>
        <dbReference type="ChEBI" id="CHEBI:58805"/>
        <dbReference type="EC" id="2.7.7.65"/>
    </reaction>
</comment>
<evidence type="ECO:0000256" key="1">
    <source>
        <dbReference type="ARBA" id="ARBA00001946"/>
    </source>
</evidence>
<keyword evidence="4" id="KW-1133">Transmembrane helix</keyword>
<keyword evidence="10" id="KW-1185">Reference proteome</keyword>